<dbReference type="PANTHER" id="PTHR44427:SF1">
    <property type="entry name" value="CARCINOEMBRYONIC ANTIGEN-RELATED CELL ADHESION MOLECULE 1"/>
    <property type="match status" value="1"/>
</dbReference>
<keyword evidence="3" id="KW-0393">Immunoglobulin domain</keyword>
<evidence type="ECO:0000256" key="5">
    <source>
        <dbReference type="SAM" id="Phobius"/>
    </source>
</evidence>
<dbReference type="InterPro" id="IPR013783">
    <property type="entry name" value="Ig-like_fold"/>
</dbReference>
<dbReference type="InterPro" id="IPR036179">
    <property type="entry name" value="Ig-like_dom_sf"/>
</dbReference>
<evidence type="ECO:0000259" key="6">
    <source>
        <dbReference type="PROSITE" id="PS50835"/>
    </source>
</evidence>
<dbReference type="AlphaFoldDB" id="A0A8C4TH41"/>
<evidence type="ECO:0000256" key="3">
    <source>
        <dbReference type="ARBA" id="ARBA00023319"/>
    </source>
</evidence>
<dbReference type="PROSITE" id="PS50835">
    <property type="entry name" value="IG_LIKE"/>
    <property type="match status" value="1"/>
</dbReference>
<evidence type="ECO:0000256" key="2">
    <source>
        <dbReference type="ARBA" id="ARBA00023180"/>
    </source>
</evidence>
<organism evidence="7 8">
    <name type="scientific">Erpetoichthys calabaricus</name>
    <name type="common">Rope fish</name>
    <name type="synonym">Calamoichthys calabaricus</name>
    <dbReference type="NCBI Taxonomy" id="27687"/>
    <lineage>
        <taxon>Eukaryota</taxon>
        <taxon>Metazoa</taxon>
        <taxon>Chordata</taxon>
        <taxon>Craniata</taxon>
        <taxon>Vertebrata</taxon>
        <taxon>Euteleostomi</taxon>
        <taxon>Actinopterygii</taxon>
        <taxon>Polypteriformes</taxon>
        <taxon>Polypteridae</taxon>
        <taxon>Erpetoichthys</taxon>
    </lineage>
</organism>
<keyword evidence="5" id="KW-1133">Transmembrane helix</keyword>
<evidence type="ECO:0000313" key="7">
    <source>
        <dbReference type="Ensembl" id="ENSECRP00000032539.1"/>
    </source>
</evidence>
<dbReference type="PANTHER" id="PTHR44427">
    <property type="entry name" value="CARCINOEMBRYONIC ANTIGEN-RELATED CELL ADHESION MOLECULE 19"/>
    <property type="match status" value="1"/>
</dbReference>
<accession>A0A8C4TH41</accession>
<feature type="domain" description="Ig-like" evidence="6">
    <location>
        <begin position="114"/>
        <end position="193"/>
    </location>
</feature>
<keyword evidence="5" id="KW-0812">Transmembrane</keyword>
<keyword evidence="1" id="KW-0732">Signal</keyword>
<dbReference type="InterPro" id="IPR003599">
    <property type="entry name" value="Ig_sub"/>
</dbReference>
<evidence type="ECO:0000256" key="1">
    <source>
        <dbReference type="ARBA" id="ARBA00022729"/>
    </source>
</evidence>
<keyword evidence="2" id="KW-0325">Glycoprotein</keyword>
<sequence length="308" mass="33076">CSAASLITPQNILNGTVGGEITFNLSIDPVNQTAHTGTWKYGPKIVVTWTNSNPVYTSDYKGRVEVTLATGTLKFNKLFATDSGEYTVAITTAPSGLNIGGRVELKVYDPVSLPTIQSNVPNPVEFSDTVTLTCTASGSDVSYRWFNGSSEVSDTPRIHLSADNRTLMISGILRSDHGPFYCYVFNHVSNNISKPFCLDVKSSSLGTVTLTTENLAGAIIGTFLGGVLVSVIAFLIANSIRRGQLCGKVPDIKADINENPPSTYENVHNMKTMDKGPSPPSPSTDHHYMGLQPGKQSIYHSLQGKMPA</sequence>
<dbReference type="Ensembl" id="ENSECRT00000033261.1">
    <property type="protein sequence ID" value="ENSECRP00000032539.1"/>
    <property type="gene ID" value="ENSECRG00000022039.1"/>
</dbReference>
<reference evidence="7" key="2">
    <citation type="submission" date="2025-09" db="UniProtKB">
        <authorList>
            <consortium name="Ensembl"/>
        </authorList>
    </citation>
    <scope>IDENTIFICATION</scope>
</reference>
<feature type="transmembrane region" description="Helical" evidence="5">
    <location>
        <begin position="215"/>
        <end position="237"/>
    </location>
</feature>
<keyword evidence="8" id="KW-1185">Reference proteome</keyword>
<dbReference type="Gene3D" id="2.60.40.10">
    <property type="entry name" value="Immunoglobulins"/>
    <property type="match status" value="2"/>
</dbReference>
<dbReference type="InterPro" id="IPR050831">
    <property type="entry name" value="CEA_cell_adhesion"/>
</dbReference>
<evidence type="ECO:0000256" key="4">
    <source>
        <dbReference type="SAM" id="MobiDB-lite"/>
    </source>
</evidence>
<dbReference type="SUPFAM" id="SSF48726">
    <property type="entry name" value="Immunoglobulin"/>
    <property type="match status" value="2"/>
</dbReference>
<dbReference type="InterPro" id="IPR007110">
    <property type="entry name" value="Ig-like_dom"/>
</dbReference>
<proteinExistence type="predicted"/>
<name>A0A8C4TH41_ERPCA</name>
<evidence type="ECO:0000313" key="8">
    <source>
        <dbReference type="Proteomes" id="UP000694620"/>
    </source>
</evidence>
<reference evidence="7" key="1">
    <citation type="submission" date="2025-08" db="UniProtKB">
        <authorList>
            <consortium name="Ensembl"/>
        </authorList>
    </citation>
    <scope>IDENTIFICATION</scope>
</reference>
<feature type="region of interest" description="Disordered" evidence="4">
    <location>
        <begin position="272"/>
        <end position="292"/>
    </location>
</feature>
<dbReference type="Proteomes" id="UP000694620">
    <property type="component" value="Unassembled WGS sequence"/>
</dbReference>
<keyword evidence="5" id="KW-0472">Membrane</keyword>
<dbReference type="GeneTree" id="ENSGT01130000278319"/>
<dbReference type="SMART" id="SM00409">
    <property type="entry name" value="IG"/>
    <property type="match status" value="2"/>
</dbReference>
<dbReference type="Pfam" id="PF13927">
    <property type="entry name" value="Ig_3"/>
    <property type="match status" value="1"/>
</dbReference>
<protein>
    <recommendedName>
        <fullName evidence="6">Ig-like domain-containing protein</fullName>
    </recommendedName>
</protein>